<dbReference type="Proteomes" id="UP000031390">
    <property type="component" value="Unassembled WGS sequence"/>
</dbReference>
<evidence type="ECO:0000313" key="1">
    <source>
        <dbReference type="EMBL" id="KIC07598.1"/>
    </source>
</evidence>
<reference evidence="1 2" key="1">
    <citation type="submission" date="2014-12" db="EMBL/GenBank/DDBJ databases">
        <title>Genome sequence of Morococcus cerebrosus.</title>
        <authorList>
            <person name="Shin S.-K."/>
            <person name="Yi H."/>
        </authorList>
    </citation>
    <scope>NUCLEOTIDE SEQUENCE [LARGE SCALE GENOMIC DNA]</scope>
    <source>
        <strain evidence="1 2">CIP 81.93</strain>
    </source>
</reference>
<name>A0A0C1EFX6_9NEIS</name>
<protein>
    <submittedName>
        <fullName evidence="1">Uncharacterized protein</fullName>
    </submittedName>
</protein>
<dbReference type="EMBL" id="JUFZ01000051">
    <property type="protein sequence ID" value="KIC07598.1"/>
    <property type="molecule type" value="Genomic_DNA"/>
</dbReference>
<evidence type="ECO:0000313" key="2">
    <source>
        <dbReference type="Proteomes" id="UP000031390"/>
    </source>
</evidence>
<dbReference type="AlphaFoldDB" id="A0A0C1EFX6"/>
<comment type="caution">
    <text evidence="1">The sequence shown here is derived from an EMBL/GenBank/DDBJ whole genome shotgun (WGS) entry which is preliminary data.</text>
</comment>
<accession>A0A0C1EFX6</accession>
<proteinExistence type="predicted"/>
<sequence>MWKCCWQQKRSSENIPSYRNPVFRRPWVANPGDNAMNIAIYKRNVLPYGFL</sequence>
<gene>
    <name evidence="1" type="ORF">MCC93_13310</name>
</gene>
<organism evidence="1 2">
    <name type="scientific">Morococcus cerebrosus</name>
    <dbReference type="NCBI Taxonomy" id="1056807"/>
    <lineage>
        <taxon>Bacteria</taxon>
        <taxon>Pseudomonadati</taxon>
        <taxon>Pseudomonadota</taxon>
        <taxon>Betaproteobacteria</taxon>
        <taxon>Neisseriales</taxon>
        <taxon>Neisseriaceae</taxon>
        <taxon>Morococcus</taxon>
    </lineage>
</organism>